<proteinExistence type="predicted"/>
<evidence type="ECO:0000313" key="1">
    <source>
        <dbReference type="EMBL" id="KAF7378691.1"/>
    </source>
</evidence>
<accession>A0A834J468</accession>
<keyword evidence="2" id="KW-1185">Reference proteome</keyword>
<organism evidence="1 2">
    <name type="scientific">Vespula vulgaris</name>
    <name type="common">Yellow jacket</name>
    <name type="synonym">Wasp</name>
    <dbReference type="NCBI Taxonomy" id="7454"/>
    <lineage>
        <taxon>Eukaryota</taxon>
        <taxon>Metazoa</taxon>
        <taxon>Ecdysozoa</taxon>
        <taxon>Arthropoda</taxon>
        <taxon>Hexapoda</taxon>
        <taxon>Insecta</taxon>
        <taxon>Pterygota</taxon>
        <taxon>Neoptera</taxon>
        <taxon>Endopterygota</taxon>
        <taxon>Hymenoptera</taxon>
        <taxon>Apocrita</taxon>
        <taxon>Aculeata</taxon>
        <taxon>Vespoidea</taxon>
        <taxon>Vespidae</taxon>
        <taxon>Vespinae</taxon>
        <taxon>Vespula</taxon>
    </lineage>
</organism>
<name>A0A834J468_VESVU</name>
<dbReference type="Proteomes" id="UP000614350">
    <property type="component" value="Unassembled WGS sequence"/>
</dbReference>
<gene>
    <name evidence="1" type="ORF">HZH66_015478</name>
</gene>
<dbReference type="AlphaFoldDB" id="A0A834J468"/>
<protein>
    <submittedName>
        <fullName evidence="1">Uncharacterized protein</fullName>
    </submittedName>
</protein>
<evidence type="ECO:0000313" key="2">
    <source>
        <dbReference type="Proteomes" id="UP000614350"/>
    </source>
</evidence>
<comment type="caution">
    <text evidence="1">The sequence shown here is derived from an EMBL/GenBank/DDBJ whole genome shotgun (WGS) entry which is preliminary data.</text>
</comment>
<dbReference type="EMBL" id="JACSEA010000025">
    <property type="protein sequence ID" value="KAF7378691.1"/>
    <property type="molecule type" value="Genomic_DNA"/>
</dbReference>
<reference evidence="1" key="1">
    <citation type="journal article" date="2020" name="G3 (Bethesda)">
        <title>High-Quality Assemblies for Three Invasive Social Wasps from the &lt;i&gt;Vespula&lt;/i&gt; Genus.</title>
        <authorList>
            <person name="Harrop T.W.R."/>
            <person name="Guhlin J."/>
            <person name="McLaughlin G.M."/>
            <person name="Permina E."/>
            <person name="Stockwell P."/>
            <person name="Gilligan J."/>
            <person name="Le Lec M.F."/>
            <person name="Gruber M.A.M."/>
            <person name="Quinn O."/>
            <person name="Lovegrove M."/>
            <person name="Duncan E.J."/>
            <person name="Remnant E.J."/>
            <person name="Van Eeckhoven J."/>
            <person name="Graham B."/>
            <person name="Knapp R.A."/>
            <person name="Langford K.W."/>
            <person name="Kronenberg Z."/>
            <person name="Press M.O."/>
            <person name="Eacker S.M."/>
            <person name="Wilson-Rankin E.E."/>
            <person name="Purcell J."/>
            <person name="Lester P.J."/>
            <person name="Dearden P.K."/>
        </authorList>
    </citation>
    <scope>NUCLEOTIDE SEQUENCE</scope>
    <source>
        <strain evidence="1">Marl-1</strain>
    </source>
</reference>
<sequence length="73" mass="8852">MSRRENTMQVEKAKREFIWIIQKKIDITVMNGFNLFLLKLIFYTEKEGIEISIRHSYSQKKLYFSKSGFLDDR</sequence>